<dbReference type="PANTHER" id="PTHR33993">
    <property type="entry name" value="GLYOXALASE-RELATED"/>
    <property type="match status" value="1"/>
</dbReference>
<gene>
    <name evidence="2" type="ORF">DV20_23885</name>
</gene>
<evidence type="ECO:0000313" key="3">
    <source>
        <dbReference type="Proteomes" id="UP000027345"/>
    </source>
</evidence>
<organism evidence="2 3">
    <name type="scientific">Amycolatopsis rifamycinica</name>
    <dbReference type="NCBI Taxonomy" id="287986"/>
    <lineage>
        <taxon>Bacteria</taxon>
        <taxon>Bacillati</taxon>
        <taxon>Actinomycetota</taxon>
        <taxon>Actinomycetes</taxon>
        <taxon>Pseudonocardiales</taxon>
        <taxon>Pseudonocardiaceae</taxon>
        <taxon>Amycolatopsis</taxon>
    </lineage>
</organism>
<dbReference type="InterPro" id="IPR029068">
    <property type="entry name" value="Glyas_Bleomycin-R_OHBP_Dase"/>
</dbReference>
<proteinExistence type="predicted"/>
<dbReference type="EMBL" id="JMQI01000050">
    <property type="protein sequence ID" value="KDN19680.1"/>
    <property type="molecule type" value="Genomic_DNA"/>
</dbReference>
<dbReference type="eggNOG" id="COG3324">
    <property type="taxonomic scope" value="Bacteria"/>
</dbReference>
<dbReference type="InterPro" id="IPR052164">
    <property type="entry name" value="Anthracycline_SecMetBiosynth"/>
</dbReference>
<dbReference type="InterPro" id="IPR037523">
    <property type="entry name" value="VOC_core"/>
</dbReference>
<keyword evidence="3" id="KW-1185">Reference proteome</keyword>
<sequence length="116" mass="12189">MRPDSPFVFFDVRTADAAGSKRFFAELLGWETRDALLTSGGAPWGGLTELAPGDDRTPQWLPYAPVSDVDAAAAKARELGGTLVRERTDLPFGSLVVVTDPGGAALVLFQAAPGLS</sequence>
<reference evidence="2 3" key="1">
    <citation type="submission" date="2014-05" db="EMBL/GenBank/DDBJ databases">
        <title>Draft genome sequence of Amycolatopsis rifamycinica DSM 46095.</title>
        <authorList>
            <person name="Lal R."/>
            <person name="Saxena A."/>
            <person name="Kumari R."/>
            <person name="Mukherjee U."/>
            <person name="Singh P."/>
            <person name="Sangwan N."/>
            <person name="Mahato N.K."/>
        </authorList>
    </citation>
    <scope>NUCLEOTIDE SEQUENCE [LARGE SCALE GENOMIC DNA]</scope>
    <source>
        <strain evidence="2 3">DSM 46095</strain>
    </source>
</reference>
<feature type="domain" description="VOC" evidence="1">
    <location>
        <begin position="6"/>
        <end position="111"/>
    </location>
</feature>
<dbReference type="AlphaFoldDB" id="A0A066TXY5"/>
<dbReference type="PANTHER" id="PTHR33993:SF14">
    <property type="entry name" value="GB|AAF24581.1"/>
    <property type="match status" value="1"/>
</dbReference>
<dbReference type="RefSeq" id="WP_043783815.1">
    <property type="nucleotide sequence ID" value="NZ_JMQI01000050.1"/>
</dbReference>
<dbReference type="SUPFAM" id="SSF54593">
    <property type="entry name" value="Glyoxalase/Bleomycin resistance protein/Dihydroxybiphenyl dioxygenase"/>
    <property type="match status" value="1"/>
</dbReference>
<protein>
    <submittedName>
        <fullName evidence="2">Glyoxalase</fullName>
    </submittedName>
</protein>
<comment type="caution">
    <text evidence="2">The sequence shown here is derived from an EMBL/GenBank/DDBJ whole genome shotgun (WGS) entry which is preliminary data.</text>
</comment>
<dbReference type="Proteomes" id="UP000027345">
    <property type="component" value="Unassembled WGS sequence"/>
</dbReference>
<evidence type="ECO:0000259" key="1">
    <source>
        <dbReference type="PROSITE" id="PS51819"/>
    </source>
</evidence>
<dbReference type="STRING" id="287986.DV20_23885"/>
<dbReference type="Pfam" id="PF00903">
    <property type="entry name" value="Glyoxalase"/>
    <property type="match status" value="1"/>
</dbReference>
<name>A0A066TXY5_9PSEU</name>
<evidence type="ECO:0000313" key="2">
    <source>
        <dbReference type="EMBL" id="KDN19680.1"/>
    </source>
</evidence>
<accession>A0A066TXY5</accession>
<dbReference type="InterPro" id="IPR004360">
    <property type="entry name" value="Glyas_Fos-R_dOase_dom"/>
</dbReference>
<dbReference type="OrthoDB" id="9793039at2"/>
<dbReference type="Gene3D" id="3.10.180.10">
    <property type="entry name" value="2,3-Dihydroxybiphenyl 1,2-Dioxygenase, domain 1"/>
    <property type="match status" value="1"/>
</dbReference>
<dbReference type="PROSITE" id="PS51819">
    <property type="entry name" value="VOC"/>
    <property type="match status" value="1"/>
</dbReference>